<accession>A0A250XSE5</accession>
<dbReference type="PANTHER" id="PTHR12321">
    <property type="entry name" value="CPG BINDING PROTEIN"/>
    <property type="match status" value="1"/>
</dbReference>
<dbReference type="STRING" id="1157962.A0A250XSE5"/>
<keyword evidence="1" id="KW-0863">Zinc-finger</keyword>
<evidence type="ECO:0000259" key="4">
    <source>
        <dbReference type="Pfam" id="PF12165"/>
    </source>
</evidence>
<reference evidence="5 6" key="1">
    <citation type="submission" date="2017-08" db="EMBL/GenBank/DDBJ databases">
        <title>Acidophilic green algal genome provides insights into adaptation to an acidic environment.</title>
        <authorList>
            <person name="Hirooka S."/>
            <person name="Hirose Y."/>
            <person name="Kanesaki Y."/>
            <person name="Higuchi S."/>
            <person name="Fujiwara T."/>
            <person name="Onuma R."/>
            <person name="Era A."/>
            <person name="Ohbayashi R."/>
            <person name="Uzuka A."/>
            <person name="Nozaki H."/>
            <person name="Yoshikawa H."/>
            <person name="Miyagishima S.Y."/>
        </authorList>
    </citation>
    <scope>NUCLEOTIDE SEQUENCE [LARGE SCALE GENOMIC DNA]</scope>
    <source>
        <strain evidence="5 6">NIES-2499</strain>
    </source>
</reference>
<dbReference type="Proteomes" id="UP000232323">
    <property type="component" value="Unassembled WGS sequence"/>
</dbReference>
<comment type="caution">
    <text evidence="5">The sequence shown here is derived from an EMBL/GenBank/DDBJ whole genome shotgun (WGS) entry which is preliminary data.</text>
</comment>
<dbReference type="InterPro" id="IPR013083">
    <property type="entry name" value="Znf_RING/FYVE/PHD"/>
</dbReference>
<name>A0A250XSE5_9CHLO</name>
<dbReference type="Pfam" id="PF12165">
    <property type="entry name" value="Alfin"/>
    <property type="match status" value="1"/>
</dbReference>
<proteinExistence type="predicted"/>
<dbReference type="InterPro" id="IPR011011">
    <property type="entry name" value="Znf_FYVE_PHD"/>
</dbReference>
<evidence type="ECO:0000313" key="5">
    <source>
        <dbReference type="EMBL" id="GAX85984.1"/>
    </source>
</evidence>
<dbReference type="AlphaFoldDB" id="A0A250XSE5"/>
<dbReference type="GO" id="GO:0006355">
    <property type="term" value="P:regulation of DNA-templated transcription"/>
    <property type="evidence" value="ECO:0007669"/>
    <property type="project" value="InterPro"/>
</dbReference>
<evidence type="ECO:0000256" key="3">
    <source>
        <dbReference type="SAM" id="MobiDB-lite"/>
    </source>
</evidence>
<evidence type="ECO:0000256" key="2">
    <source>
        <dbReference type="ARBA" id="ARBA00022833"/>
    </source>
</evidence>
<gene>
    <name evidence="5" type="ORF">CEUSTIGMA_g13400.t1</name>
</gene>
<dbReference type="InterPro" id="IPR021998">
    <property type="entry name" value="Alfin_N"/>
</dbReference>
<dbReference type="GO" id="GO:0042393">
    <property type="term" value="F:histone binding"/>
    <property type="evidence" value="ECO:0007669"/>
    <property type="project" value="InterPro"/>
</dbReference>
<dbReference type="PANTHER" id="PTHR12321:SF98">
    <property type="entry name" value="PHD FINGER PROTEIN ALFIN-LIKE 5"/>
    <property type="match status" value="1"/>
</dbReference>
<evidence type="ECO:0000313" key="6">
    <source>
        <dbReference type="Proteomes" id="UP000232323"/>
    </source>
</evidence>
<feature type="domain" description="Alfin N-terminal" evidence="4">
    <location>
        <begin position="5"/>
        <end position="128"/>
    </location>
</feature>
<dbReference type="Gene3D" id="3.30.40.10">
    <property type="entry name" value="Zinc/RING finger domain, C3HC4 (zinc finger)"/>
    <property type="match status" value="1"/>
</dbReference>
<dbReference type="EMBL" id="BEGY01000212">
    <property type="protein sequence ID" value="GAX85984.1"/>
    <property type="molecule type" value="Genomic_DNA"/>
</dbReference>
<feature type="region of interest" description="Disordered" evidence="3">
    <location>
        <begin position="134"/>
        <end position="172"/>
    </location>
</feature>
<sequence length="222" mass="24813">MKSPREVFDDYIGRRRALIRALTTDVDKLFEQCDPTKENLCLYGYPDGSWAVDTPPEEVPAEVPEPALGINFARDGMQKKDWLGLVAVHSDAWLMSLAFYKGARLDIEEREELYTLINKLPTVFEIVSGRVKAPGPGSGVPRKPAAPKPPKPAADEEEAEEEEEEEGEGDPCPQCGRLYRSEEFWIACDFCDTWYCGRCAKMTEAKAQKVKNWKCSGCTGGV</sequence>
<dbReference type="InterPro" id="IPR045104">
    <property type="entry name" value="Alfin"/>
</dbReference>
<keyword evidence="6" id="KW-1185">Reference proteome</keyword>
<keyword evidence="2" id="KW-0862">Zinc</keyword>
<dbReference type="SUPFAM" id="SSF57903">
    <property type="entry name" value="FYVE/PHD zinc finger"/>
    <property type="match status" value="1"/>
</dbReference>
<feature type="compositionally biased region" description="Acidic residues" evidence="3">
    <location>
        <begin position="155"/>
        <end position="169"/>
    </location>
</feature>
<dbReference type="GO" id="GO:0005634">
    <property type="term" value="C:nucleus"/>
    <property type="evidence" value="ECO:0007669"/>
    <property type="project" value="TreeGrafter"/>
</dbReference>
<dbReference type="GO" id="GO:0000976">
    <property type="term" value="F:transcription cis-regulatory region binding"/>
    <property type="evidence" value="ECO:0007669"/>
    <property type="project" value="TreeGrafter"/>
</dbReference>
<dbReference type="GO" id="GO:0003712">
    <property type="term" value="F:transcription coregulator activity"/>
    <property type="evidence" value="ECO:0007669"/>
    <property type="project" value="TreeGrafter"/>
</dbReference>
<keyword evidence="1" id="KW-0479">Metal-binding</keyword>
<dbReference type="GO" id="GO:0008270">
    <property type="term" value="F:zinc ion binding"/>
    <property type="evidence" value="ECO:0007669"/>
    <property type="project" value="UniProtKB-KW"/>
</dbReference>
<evidence type="ECO:0000256" key="1">
    <source>
        <dbReference type="ARBA" id="ARBA00022771"/>
    </source>
</evidence>
<protein>
    <recommendedName>
        <fullName evidence="4">Alfin N-terminal domain-containing protein</fullName>
    </recommendedName>
</protein>
<dbReference type="OrthoDB" id="436852at2759"/>
<organism evidence="5 6">
    <name type="scientific">Chlamydomonas eustigma</name>
    <dbReference type="NCBI Taxonomy" id="1157962"/>
    <lineage>
        <taxon>Eukaryota</taxon>
        <taxon>Viridiplantae</taxon>
        <taxon>Chlorophyta</taxon>
        <taxon>core chlorophytes</taxon>
        <taxon>Chlorophyceae</taxon>
        <taxon>CS clade</taxon>
        <taxon>Chlamydomonadales</taxon>
        <taxon>Chlamydomonadaceae</taxon>
        <taxon>Chlamydomonas</taxon>
    </lineage>
</organism>